<comment type="caution">
    <text evidence="13">The sequence shown here is derived from an EMBL/GenBank/DDBJ whole genome shotgun (WGS) entry which is preliminary data.</text>
</comment>
<dbReference type="PANTHER" id="PTHR31632:SF2">
    <property type="entry name" value="PLASMA MEMBRANE IRON PERMEASE"/>
    <property type="match status" value="1"/>
</dbReference>
<keyword evidence="11" id="KW-0732">Signal</keyword>
<feature type="transmembrane region" description="Helical" evidence="10">
    <location>
        <begin position="541"/>
        <end position="560"/>
    </location>
</feature>
<dbReference type="Pfam" id="PF13442">
    <property type="entry name" value="Cytochrome_CBB3"/>
    <property type="match status" value="1"/>
</dbReference>
<keyword evidence="3 9" id="KW-0349">Heme</keyword>
<dbReference type="AlphaFoldDB" id="A0A150Q6W0"/>
<dbReference type="GO" id="GO:0015093">
    <property type="term" value="F:ferrous iron transmembrane transporter activity"/>
    <property type="evidence" value="ECO:0007669"/>
    <property type="project" value="TreeGrafter"/>
</dbReference>
<evidence type="ECO:0000256" key="7">
    <source>
        <dbReference type="ARBA" id="ARBA00023004"/>
    </source>
</evidence>
<organism evidence="13 14">
    <name type="scientific">Sorangium cellulosum</name>
    <name type="common">Polyangium cellulosum</name>
    <dbReference type="NCBI Taxonomy" id="56"/>
    <lineage>
        <taxon>Bacteria</taxon>
        <taxon>Pseudomonadati</taxon>
        <taxon>Myxococcota</taxon>
        <taxon>Polyangia</taxon>
        <taxon>Polyangiales</taxon>
        <taxon>Polyangiaceae</taxon>
        <taxon>Sorangium</taxon>
    </lineage>
</organism>
<feature type="transmembrane region" description="Helical" evidence="10">
    <location>
        <begin position="615"/>
        <end position="639"/>
    </location>
</feature>
<feature type="transmembrane region" description="Helical" evidence="10">
    <location>
        <begin position="410"/>
        <end position="427"/>
    </location>
</feature>
<feature type="transmembrane region" description="Helical" evidence="10">
    <location>
        <begin position="464"/>
        <end position="485"/>
    </location>
</feature>
<dbReference type="Gene3D" id="1.10.760.10">
    <property type="entry name" value="Cytochrome c-like domain"/>
    <property type="match status" value="1"/>
</dbReference>
<comment type="similarity">
    <text evidence="2">Belongs to the oxidase-dependent Fe transporter (OFeT) (TC 9.A.10.1) family.</text>
</comment>
<dbReference type="GO" id="GO:0046872">
    <property type="term" value="F:metal ion binding"/>
    <property type="evidence" value="ECO:0007669"/>
    <property type="project" value="UniProtKB-KW"/>
</dbReference>
<keyword evidence="7 9" id="KW-0408">Iron</keyword>
<evidence type="ECO:0000256" key="2">
    <source>
        <dbReference type="ARBA" id="ARBA00008333"/>
    </source>
</evidence>
<protein>
    <recommendedName>
        <fullName evidence="12">Cytochrome c domain-containing protein</fullName>
    </recommendedName>
</protein>
<dbReference type="SUPFAM" id="SSF46626">
    <property type="entry name" value="Cytochrome c"/>
    <property type="match status" value="1"/>
</dbReference>
<dbReference type="PROSITE" id="PS51007">
    <property type="entry name" value="CYTC"/>
    <property type="match status" value="1"/>
</dbReference>
<feature type="transmembrane region" description="Helical" evidence="10">
    <location>
        <begin position="434"/>
        <end position="458"/>
    </location>
</feature>
<accession>A0A150Q6W0</accession>
<dbReference type="GO" id="GO:0009055">
    <property type="term" value="F:electron transfer activity"/>
    <property type="evidence" value="ECO:0007669"/>
    <property type="project" value="InterPro"/>
</dbReference>
<keyword evidence="5 9" id="KW-0479">Metal-binding</keyword>
<sequence length="663" mass="69501">MTINFTRGQRMLAFLCLAAVLLGAPLARADQGDPPEIEAQRLVHILGYIGADYGGSVANGVVTVPDEYAEQLSLAADGAKIAARVQTAIPPERQFDLSARIAKLRELLDKKAPPEDVVALITGLRAELVGAFQIEEAPRAAPNAARGKSLYQEHCVTCHGETGRADTARAATLTPRPVNFHDPERGEAIAPYRVVSTVRFGVDGTAMVPFTFLSDADRWDLAFFITGLRHADVAPAPAGVAPAYTLAELAARTDADLRAELRSAGVPADAEAAVLADLRLRAPYEDRAARTPLGLVRVKIERARQAIARGDRDAARGHLIDAYLEGIEPIEAPLRAADASLAAALEARSMDLRGHLERGASPAELGAVMDALLRDVGRAEALLSPAAAPKSFASTALSSAGIILREGVEAALLIAALLGLAAQAGLADKRRFVHLGWITALGLGVLTWIASARIVAISGAQRELIEGVTALLATAVLFYVSYSLLAKREVARWMKFLKAQISPRRAALSLFGVSMLAAYREAFETVLFYQALLASNASATAALAGAVGGAVVLVAVVAAYTRAGRFAPPQVFFRISSYLLYALAVIFAGQGVAALQMAGKVPVHALPFGGVPALGIFPTVETLAAQLVLVILALIGILAERRHASAAPKPPAPPAQVAPGPAA</sequence>
<keyword evidence="8 10" id="KW-0472">Membrane</keyword>
<proteinExistence type="inferred from homology"/>
<gene>
    <name evidence="13" type="ORF">BE15_17960</name>
</gene>
<evidence type="ECO:0000259" key="12">
    <source>
        <dbReference type="PROSITE" id="PS51007"/>
    </source>
</evidence>
<evidence type="ECO:0000256" key="10">
    <source>
        <dbReference type="SAM" id="Phobius"/>
    </source>
</evidence>
<feature type="domain" description="Cytochrome c" evidence="12">
    <location>
        <begin position="142"/>
        <end position="229"/>
    </location>
</feature>
<keyword evidence="6 10" id="KW-1133">Transmembrane helix</keyword>
<feature type="transmembrane region" description="Helical" evidence="10">
    <location>
        <begin position="572"/>
        <end position="595"/>
    </location>
</feature>
<dbReference type="Proteomes" id="UP000075260">
    <property type="component" value="Unassembled WGS sequence"/>
</dbReference>
<dbReference type="GO" id="GO:0020037">
    <property type="term" value="F:heme binding"/>
    <property type="evidence" value="ECO:0007669"/>
    <property type="project" value="InterPro"/>
</dbReference>
<evidence type="ECO:0000256" key="8">
    <source>
        <dbReference type="ARBA" id="ARBA00023136"/>
    </source>
</evidence>
<evidence type="ECO:0000256" key="1">
    <source>
        <dbReference type="ARBA" id="ARBA00004141"/>
    </source>
</evidence>
<keyword evidence="4 10" id="KW-0812">Transmembrane</keyword>
<dbReference type="RefSeq" id="WP_061612130.1">
    <property type="nucleotide sequence ID" value="NZ_JEMA01000995.1"/>
</dbReference>
<dbReference type="Pfam" id="PF03239">
    <property type="entry name" value="FTR1"/>
    <property type="match status" value="1"/>
</dbReference>
<name>A0A150Q6W0_SORCE</name>
<evidence type="ECO:0000256" key="4">
    <source>
        <dbReference type="ARBA" id="ARBA00022692"/>
    </source>
</evidence>
<dbReference type="GO" id="GO:0033573">
    <property type="term" value="C:high-affinity iron permease complex"/>
    <property type="evidence" value="ECO:0007669"/>
    <property type="project" value="InterPro"/>
</dbReference>
<comment type="subcellular location">
    <subcellularLocation>
        <location evidence="1">Membrane</location>
        <topology evidence="1">Multi-pass membrane protein</topology>
    </subcellularLocation>
</comment>
<evidence type="ECO:0000313" key="13">
    <source>
        <dbReference type="EMBL" id="KYF63486.1"/>
    </source>
</evidence>
<dbReference type="PANTHER" id="PTHR31632">
    <property type="entry name" value="IRON TRANSPORTER FTH1"/>
    <property type="match status" value="1"/>
</dbReference>
<feature type="signal peptide" evidence="11">
    <location>
        <begin position="1"/>
        <end position="29"/>
    </location>
</feature>
<dbReference type="InterPro" id="IPR036909">
    <property type="entry name" value="Cyt_c-like_dom_sf"/>
</dbReference>
<evidence type="ECO:0000313" key="14">
    <source>
        <dbReference type="Proteomes" id="UP000075260"/>
    </source>
</evidence>
<dbReference type="InterPro" id="IPR004923">
    <property type="entry name" value="FTR1/Fip1/EfeU"/>
</dbReference>
<evidence type="ECO:0000256" key="9">
    <source>
        <dbReference type="PROSITE-ProRule" id="PRU00433"/>
    </source>
</evidence>
<evidence type="ECO:0000256" key="11">
    <source>
        <dbReference type="SAM" id="SignalP"/>
    </source>
</evidence>
<evidence type="ECO:0000256" key="5">
    <source>
        <dbReference type="ARBA" id="ARBA00022723"/>
    </source>
</evidence>
<evidence type="ECO:0000256" key="6">
    <source>
        <dbReference type="ARBA" id="ARBA00022989"/>
    </source>
</evidence>
<dbReference type="InterPro" id="IPR009056">
    <property type="entry name" value="Cyt_c-like_dom"/>
</dbReference>
<dbReference type="EMBL" id="JEMA01000995">
    <property type="protein sequence ID" value="KYF63486.1"/>
    <property type="molecule type" value="Genomic_DNA"/>
</dbReference>
<reference evidence="13 14" key="1">
    <citation type="submission" date="2014-02" db="EMBL/GenBank/DDBJ databases">
        <title>The small core and large imbalanced accessory genome model reveals a collaborative survival strategy of Sorangium cellulosum strains in nature.</title>
        <authorList>
            <person name="Han K."/>
            <person name="Peng R."/>
            <person name="Blom J."/>
            <person name="Li Y.-Z."/>
        </authorList>
    </citation>
    <scope>NUCLEOTIDE SEQUENCE [LARGE SCALE GENOMIC DNA]</scope>
    <source>
        <strain evidence="13 14">So0008-312</strain>
    </source>
</reference>
<evidence type="ECO:0000256" key="3">
    <source>
        <dbReference type="ARBA" id="ARBA00022617"/>
    </source>
</evidence>
<feature type="transmembrane region" description="Helical" evidence="10">
    <location>
        <begin position="506"/>
        <end position="529"/>
    </location>
</feature>
<dbReference type="OrthoDB" id="9765171at2"/>
<feature type="chain" id="PRO_5007566639" description="Cytochrome c domain-containing protein" evidence="11">
    <location>
        <begin position="30"/>
        <end position="663"/>
    </location>
</feature>